<keyword evidence="2" id="KW-0472">Membrane</keyword>
<feature type="domain" description="CRAL-TRIO" evidence="3">
    <location>
        <begin position="227"/>
        <end position="388"/>
    </location>
</feature>
<dbReference type="EMBL" id="JAMQYH010000005">
    <property type="protein sequence ID" value="KAJ1688544.1"/>
    <property type="molecule type" value="Genomic_DNA"/>
</dbReference>
<dbReference type="InterPro" id="IPR036865">
    <property type="entry name" value="CRAL-TRIO_dom_sf"/>
</dbReference>
<proteinExistence type="predicted"/>
<sequence length="473" mass="53325">MDRHSSNKSKSSLYISIKASTSNEGKKKPKIMAPAPLRHLLPLGQLKLAQAQGHGAMCFLAKLAALETARRISAAKCPVFWNALQALQLFSYPPFNWAQRWTPLGFLIRGIQNISKPLLLISVTTALLDHSKHVDKPNDTRDDADATSATSSHLDAGGSDETAEDMVVENWSVQLFKELEKQGITLPERIDMGELRRFHSAANGDLSVLLSSLKKTIRWRETYHLLSLEELERWSHLVFWHGCDVMFRPCLVIRLGFACSSLAPKDRPRFAQAVVSQIEYGIMHLVKEDEPMISVLMDCKGVSPFRFPMQMLRAVTTLVQENYPNRLGRLLIVRLPPVVRVITQTFIQVLKPATRQKMRLEGEAYQKVLREFVQTIPAFLGGNCNCLQCRKIIGKVETKIEEMCTGSKMQFDQKEVEFNLDETTGIPVTETETHVGSDWNHVLRSVIVGFVMVWVVIAFLTGINEPDSLSQIM</sequence>
<dbReference type="Proteomes" id="UP001151287">
    <property type="component" value="Unassembled WGS sequence"/>
</dbReference>
<evidence type="ECO:0000259" key="3">
    <source>
        <dbReference type="PROSITE" id="PS50191"/>
    </source>
</evidence>
<keyword evidence="2" id="KW-0812">Transmembrane</keyword>
<accession>A0A9Q0HJV7</accession>
<reference evidence="4" key="1">
    <citation type="journal article" date="2022" name="Cell">
        <title>Repeat-based holocentromeres influence genome architecture and karyotype evolution.</title>
        <authorList>
            <person name="Hofstatter P.G."/>
            <person name="Thangavel G."/>
            <person name="Lux T."/>
            <person name="Neumann P."/>
            <person name="Vondrak T."/>
            <person name="Novak P."/>
            <person name="Zhang M."/>
            <person name="Costa L."/>
            <person name="Castellani M."/>
            <person name="Scott A."/>
            <person name="Toegelov H."/>
            <person name="Fuchs J."/>
            <person name="Mata-Sucre Y."/>
            <person name="Dias Y."/>
            <person name="Vanzela A.L.L."/>
            <person name="Huettel B."/>
            <person name="Almeida C.C.S."/>
            <person name="Simkova H."/>
            <person name="Souza G."/>
            <person name="Pedrosa-Harand A."/>
            <person name="Macas J."/>
            <person name="Mayer K.F.X."/>
            <person name="Houben A."/>
            <person name="Marques A."/>
        </authorList>
    </citation>
    <scope>NUCLEOTIDE SEQUENCE</scope>
    <source>
        <strain evidence="4">RhyBre1mFocal</strain>
    </source>
</reference>
<dbReference type="PROSITE" id="PS50191">
    <property type="entry name" value="CRAL_TRIO"/>
    <property type="match status" value="1"/>
</dbReference>
<dbReference type="SUPFAM" id="SSF52087">
    <property type="entry name" value="CRAL/TRIO domain"/>
    <property type="match status" value="1"/>
</dbReference>
<dbReference type="InterPro" id="IPR001251">
    <property type="entry name" value="CRAL-TRIO_dom"/>
</dbReference>
<feature type="transmembrane region" description="Helical" evidence="2">
    <location>
        <begin position="442"/>
        <end position="463"/>
    </location>
</feature>
<protein>
    <recommendedName>
        <fullName evidence="3">CRAL-TRIO domain-containing protein</fullName>
    </recommendedName>
</protein>
<dbReference type="Gene3D" id="3.40.525.10">
    <property type="entry name" value="CRAL-TRIO lipid binding domain"/>
    <property type="match status" value="1"/>
</dbReference>
<dbReference type="PANTHER" id="PTHR47041">
    <property type="entry name" value="SEC14 CYTOSOLIC FACTOR FAMILY PROTEIN / PHOSPHOGLYCERIDE TRANSFER FAMILY PROTEIN"/>
    <property type="match status" value="1"/>
</dbReference>
<dbReference type="CDD" id="cd00170">
    <property type="entry name" value="SEC14"/>
    <property type="match status" value="1"/>
</dbReference>
<dbReference type="OrthoDB" id="1434354at2759"/>
<dbReference type="AlphaFoldDB" id="A0A9Q0HJV7"/>
<keyword evidence="2" id="KW-1133">Transmembrane helix</keyword>
<gene>
    <name evidence="4" type="ORF">LUZ63_019934</name>
</gene>
<name>A0A9Q0HJV7_9POAL</name>
<dbReference type="SMART" id="SM00516">
    <property type="entry name" value="SEC14"/>
    <property type="match status" value="1"/>
</dbReference>
<evidence type="ECO:0000313" key="4">
    <source>
        <dbReference type="EMBL" id="KAJ1688544.1"/>
    </source>
</evidence>
<evidence type="ECO:0000256" key="2">
    <source>
        <dbReference type="SAM" id="Phobius"/>
    </source>
</evidence>
<dbReference type="Pfam" id="PF00650">
    <property type="entry name" value="CRAL_TRIO"/>
    <property type="match status" value="1"/>
</dbReference>
<feature type="compositionally biased region" description="Basic and acidic residues" evidence="1">
    <location>
        <begin position="133"/>
        <end position="144"/>
    </location>
</feature>
<evidence type="ECO:0000256" key="1">
    <source>
        <dbReference type="SAM" id="MobiDB-lite"/>
    </source>
</evidence>
<organism evidence="4 5">
    <name type="scientific">Rhynchospora breviuscula</name>
    <dbReference type="NCBI Taxonomy" id="2022672"/>
    <lineage>
        <taxon>Eukaryota</taxon>
        <taxon>Viridiplantae</taxon>
        <taxon>Streptophyta</taxon>
        <taxon>Embryophyta</taxon>
        <taxon>Tracheophyta</taxon>
        <taxon>Spermatophyta</taxon>
        <taxon>Magnoliopsida</taxon>
        <taxon>Liliopsida</taxon>
        <taxon>Poales</taxon>
        <taxon>Cyperaceae</taxon>
        <taxon>Cyperoideae</taxon>
        <taxon>Rhynchosporeae</taxon>
        <taxon>Rhynchospora</taxon>
    </lineage>
</organism>
<dbReference type="PANTHER" id="PTHR47041:SF2">
    <property type="entry name" value="SEC14 CYTOSOLIC FACTOR FAMILY PROTEIN _ PHOSPHOGLYCERIDE TRANSFER FAMILY PROTEIN"/>
    <property type="match status" value="1"/>
</dbReference>
<comment type="caution">
    <text evidence="4">The sequence shown here is derived from an EMBL/GenBank/DDBJ whole genome shotgun (WGS) entry which is preliminary data.</text>
</comment>
<feature type="region of interest" description="Disordered" evidence="1">
    <location>
        <begin position="133"/>
        <end position="160"/>
    </location>
</feature>
<evidence type="ECO:0000313" key="5">
    <source>
        <dbReference type="Proteomes" id="UP001151287"/>
    </source>
</evidence>
<keyword evidence="5" id="KW-1185">Reference proteome</keyword>